<dbReference type="SUPFAM" id="SSF55486">
    <property type="entry name" value="Metalloproteases ('zincins'), catalytic domain"/>
    <property type="match status" value="2"/>
</dbReference>
<dbReference type="CDD" id="cd00033">
    <property type="entry name" value="CCP"/>
    <property type="match status" value="3"/>
</dbReference>
<evidence type="ECO:0000313" key="25">
    <source>
        <dbReference type="EMBL" id="KAG0119888.1"/>
    </source>
</evidence>
<dbReference type="Pfam" id="PF25900">
    <property type="entry name" value="PAPPA"/>
    <property type="match status" value="1"/>
</dbReference>
<evidence type="ECO:0000256" key="20">
    <source>
        <dbReference type="ARBA" id="ARBA00075042"/>
    </source>
</evidence>
<evidence type="ECO:0000256" key="13">
    <source>
        <dbReference type="ARBA" id="ARBA00023145"/>
    </source>
</evidence>
<dbReference type="InterPro" id="IPR043543">
    <property type="entry name" value="PAPPA/PAPPA2"/>
</dbReference>
<dbReference type="InterPro" id="IPR000800">
    <property type="entry name" value="Notch_dom"/>
</dbReference>
<keyword evidence="9" id="KW-0677">Repeat</keyword>
<evidence type="ECO:0000256" key="11">
    <source>
        <dbReference type="ARBA" id="ARBA00022833"/>
    </source>
</evidence>
<evidence type="ECO:0000256" key="16">
    <source>
        <dbReference type="ARBA" id="ARBA00052840"/>
    </source>
</evidence>
<dbReference type="InterPro" id="IPR008754">
    <property type="entry name" value="Peptidase_M43"/>
</dbReference>
<evidence type="ECO:0000256" key="2">
    <source>
        <dbReference type="ARBA" id="ARBA00004613"/>
    </source>
</evidence>
<dbReference type="InterPro" id="IPR058897">
    <property type="entry name" value="PAPPA_SD_C"/>
</dbReference>
<dbReference type="SUPFAM" id="SSF49899">
    <property type="entry name" value="Concanavalin A-like lectins/glucanases"/>
    <property type="match status" value="1"/>
</dbReference>
<comment type="subunit">
    <text evidence="17">Homodimer; disulfide-linked. In pregnancy serum, predominantly found as a disulfide-linked 2:2 heterotetramer with the proform of PRG2.</text>
</comment>
<dbReference type="InterPro" id="IPR011936">
    <property type="entry name" value="Myxo_disulph_rpt"/>
</dbReference>
<dbReference type="Gene3D" id="3.40.390.10">
    <property type="entry name" value="Collagenase (Catalytic Domain)"/>
    <property type="match status" value="1"/>
</dbReference>
<evidence type="ECO:0000256" key="12">
    <source>
        <dbReference type="ARBA" id="ARBA00023049"/>
    </source>
</evidence>
<evidence type="ECO:0000256" key="1">
    <source>
        <dbReference type="ARBA" id="ARBA00001947"/>
    </source>
</evidence>
<dbReference type="InterPro" id="IPR013320">
    <property type="entry name" value="ConA-like_dom_sf"/>
</dbReference>
<dbReference type="Proteomes" id="UP000618051">
    <property type="component" value="Unassembled WGS sequence"/>
</dbReference>
<dbReference type="Pfam" id="PF13385">
    <property type="entry name" value="Laminin_G_3"/>
    <property type="match status" value="1"/>
</dbReference>
<dbReference type="InterPro" id="IPR024079">
    <property type="entry name" value="MetalloPept_cat_dom_sf"/>
</dbReference>
<keyword evidence="15" id="KW-0325">Glycoprotein</keyword>
<evidence type="ECO:0000256" key="23">
    <source>
        <dbReference type="SAM" id="MobiDB-lite"/>
    </source>
</evidence>
<name>A0A835NRD1_9PASS</name>
<evidence type="ECO:0000256" key="14">
    <source>
        <dbReference type="ARBA" id="ARBA00023157"/>
    </source>
</evidence>
<keyword evidence="4" id="KW-0964">Secreted</keyword>
<dbReference type="InterPro" id="IPR000436">
    <property type="entry name" value="Sushi_SCR_CCP_dom"/>
</dbReference>
<keyword evidence="7" id="KW-0479">Metal-binding</keyword>
<dbReference type="SMART" id="SM00560">
    <property type="entry name" value="LamGL"/>
    <property type="match status" value="1"/>
</dbReference>
<comment type="catalytic activity">
    <reaction evidence="16">
        <text>Cleavage of the 135-Met-|-Lys-136 bond in insulin-like growth factor binding protein (IGFBP)-4, and the 143-Ser-|-Lys-144 bond in IGFBP-5.</text>
        <dbReference type="EC" id="3.4.24.79"/>
    </reaction>
</comment>
<feature type="compositionally biased region" description="Basic residues" evidence="23">
    <location>
        <begin position="1"/>
        <end position="17"/>
    </location>
</feature>
<dbReference type="GO" id="GO:0007166">
    <property type="term" value="P:cell surface receptor signaling pathway"/>
    <property type="evidence" value="ECO:0007669"/>
    <property type="project" value="TreeGrafter"/>
</dbReference>
<reference evidence="25" key="1">
    <citation type="submission" date="2020-10" db="EMBL/GenBank/DDBJ databases">
        <title>Feather gene expression reveals the developmental basis of iridescence in African starlings.</title>
        <authorList>
            <person name="Rubenstein D.R."/>
        </authorList>
    </citation>
    <scope>NUCLEOTIDE SEQUENCE</scope>
    <source>
        <strain evidence="25">SS15</strain>
        <tissue evidence="25">Liver</tissue>
    </source>
</reference>
<evidence type="ECO:0000256" key="22">
    <source>
        <dbReference type="PROSITE-ProRule" id="PRU00302"/>
    </source>
</evidence>
<feature type="region of interest" description="Disordered" evidence="23">
    <location>
        <begin position="1"/>
        <end position="61"/>
    </location>
</feature>
<keyword evidence="11" id="KW-0862">Zinc</keyword>
<evidence type="ECO:0000256" key="8">
    <source>
        <dbReference type="ARBA" id="ARBA00022729"/>
    </source>
</evidence>
<evidence type="ECO:0000256" key="17">
    <source>
        <dbReference type="ARBA" id="ARBA00065954"/>
    </source>
</evidence>
<dbReference type="Gene3D" id="2.10.70.10">
    <property type="entry name" value="Complement Module, domain 1"/>
    <property type="match status" value="4"/>
</dbReference>
<dbReference type="NCBIfam" id="TIGR02232">
    <property type="entry name" value="myxo_disulf_rpt"/>
    <property type="match status" value="1"/>
</dbReference>
<feature type="domain" description="Sushi" evidence="24">
    <location>
        <begin position="1428"/>
        <end position="1488"/>
    </location>
</feature>
<dbReference type="InterPro" id="IPR006558">
    <property type="entry name" value="LamG-like"/>
</dbReference>
<evidence type="ECO:0000256" key="9">
    <source>
        <dbReference type="ARBA" id="ARBA00022737"/>
    </source>
</evidence>
<protein>
    <recommendedName>
        <fullName evidence="19">Pappalysin-1</fullName>
        <ecNumber evidence="18">3.4.24.79</ecNumber>
    </recommendedName>
    <alternativeName>
        <fullName evidence="20">Insulin-like growth factor-dependent IGF-binding protein 4 protease</fullName>
    </alternativeName>
    <alternativeName>
        <fullName evidence="21">Pregnancy-associated plasma protein A</fullName>
    </alternativeName>
</protein>
<dbReference type="InterPro" id="IPR035976">
    <property type="entry name" value="Sushi/SCR/CCP_sf"/>
</dbReference>
<evidence type="ECO:0000256" key="21">
    <source>
        <dbReference type="ARBA" id="ARBA00077848"/>
    </source>
</evidence>
<dbReference type="FunFam" id="2.10.70.10:FF:000045">
    <property type="entry name" value="Pappalysin 1"/>
    <property type="match status" value="1"/>
</dbReference>
<evidence type="ECO:0000256" key="18">
    <source>
        <dbReference type="ARBA" id="ARBA00066853"/>
    </source>
</evidence>
<dbReference type="FunFam" id="2.60.120.200:FF:000097">
    <property type="entry name" value="Pappalysin 1"/>
    <property type="match status" value="1"/>
</dbReference>
<feature type="domain" description="Sushi" evidence="24">
    <location>
        <begin position="1298"/>
        <end position="1359"/>
    </location>
</feature>
<dbReference type="FunFam" id="2.10.70.10:FF:000061">
    <property type="entry name" value="Pappalysin 1"/>
    <property type="match status" value="1"/>
</dbReference>
<dbReference type="SMART" id="SM00004">
    <property type="entry name" value="NL"/>
    <property type="match status" value="1"/>
</dbReference>
<evidence type="ECO:0000256" key="4">
    <source>
        <dbReference type="ARBA" id="ARBA00022525"/>
    </source>
</evidence>
<keyword evidence="10" id="KW-0378">Hydrolase</keyword>
<keyword evidence="12" id="KW-0482">Metalloprotease</keyword>
<gene>
    <name evidence="26" type="ORF">IHE44_0007111</name>
    <name evidence="25" type="ORF">IHE44_013656</name>
</gene>
<evidence type="ECO:0000256" key="3">
    <source>
        <dbReference type="ARBA" id="ARBA00008721"/>
    </source>
</evidence>
<feature type="region of interest" description="Disordered" evidence="23">
    <location>
        <begin position="716"/>
        <end position="735"/>
    </location>
</feature>
<evidence type="ECO:0000256" key="10">
    <source>
        <dbReference type="ARBA" id="ARBA00022801"/>
    </source>
</evidence>
<dbReference type="FunFam" id="2.10.70.10:FF:000057">
    <property type="entry name" value="Pappalysin 1"/>
    <property type="match status" value="1"/>
</dbReference>
<reference evidence="26 27" key="2">
    <citation type="journal article" date="2021" name="J. Hered.">
        <title>Feather Gene Expression Elucidates the Developmental Basis of Plumage Iridescence in African Starlings.</title>
        <authorList>
            <person name="Rubenstein D.R."/>
            <person name="Corvelo A."/>
            <person name="MacManes M.D."/>
            <person name="Maia R."/>
            <person name="Narzisi G."/>
            <person name="Rousaki A."/>
            <person name="Vandenabeele P."/>
            <person name="Shawkey M.D."/>
            <person name="Solomon J."/>
        </authorList>
    </citation>
    <scope>NUCLEOTIDE SEQUENCE [LARGE SCALE GENOMIC DNA]</scope>
    <source>
        <strain evidence="26">SS15</strain>
    </source>
</reference>
<dbReference type="Gene3D" id="2.60.120.200">
    <property type="match status" value="1"/>
</dbReference>
<evidence type="ECO:0000256" key="7">
    <source>
        <dbReference type="ARBA" id="ARBA00022723"/>
    </source>
</evidence>
<dbReference type="PROSITE" id="PS50923">
    <property type="entry name" value="SUSHI"/>
    <property type="match status" value="3"/>
</dbReference>
<evidence type="ECO:0000259" key="24">
    <source>
        <dbReference type="PROSITE" id="PS50923"/>
    </source>
</evidence>
<dbReference type="CDD" id="cd04275">
    <property type="entry name" value="ZnMc_pappalysin_like"/>
    <property type="match status" value="1"/>
</dbReference>
<evidence type="ECO:0000313" key="26">
    <source>
        <dbReference type="EMBL" id="KAI1232058.1"/>
    </source>
</evidence>
<dbReference type="EMBL" id="JADDUC010000076">
    <property type="protein sequence ID" value="KAG0119888.1"/>
    <property type="molecule type" value="Genomic_DNA"/>
</dbReference>
<dbReference type="Pfam" id="PF05572">
    <property type="entry name" value="Peptidase_M43"/>
    <property type="match status" value="1"/>
</dbReference>
<dbReference type="GO" id="GO:0004222">
    <property type="term" value="F:metalloendopeptidase activity"/>
    <property type="evidence" value="ECO:0007669"/>
    <property type="project" value="TreeGrafter"/>
</dbReference>
<dbReference type="EC" id="3.4.24.79" evidence="18"/>
<evidence type="ECO:0000313" key="27">
    <source>
        <dbReference type="Proteomes" id="UP000618051"/>
    </source>
</evidence>
<keyword evidence="13" id="KW-0865">Zymogen</keyword>
<dbReference type="FunFam" id="3.40.390.10:FF:000026">
    <property type="entry name" value="Pappalysin 1"/>
    <property type="match status" value="1"/>
</dbReference>
<dbReference type="PANTHER" id="PTHR46130">
    <property type="entry name" value="LAMGL DOMAIN-CONTAINING PROTEIN"/>
    <property type="match status" value="1"/>
</dbReference>
<keyword evidence="6" id="KW-0645">Protease</keyword>
<keyword evidence="27" id="KW-1185">Reference proteome</keyword>
<comment type="cofactor">
    <cofactor evidence="1">
        <name>Zn(2+)</name>
        <dbReference type="ChEBI" id="CHEBI:29105"/>
    </cofactor>
</comment>
<dbReference type="SUPFAM" id="SSF57535">
    <property type="entry name" value="Complement control module/SCR domain"/>
    <property type="match status" value="4"/>
</dbReference>
<evidence type="ECO:0000256" key="5">
    <source>
        <dbReference type="ARBA" id="ARBA00022659"/>
    </source>
</evidence>
<proteinExistence type="inferred from homology"/>
<reference evidence="26" key="3">
    <citation type="submission" date="2022-01" db="EMBL/GenBank/DDBJ databases">
        <authorList>
            <person name="Rubenstein D.R."/>
        </authorList>
    </citation>
    <scope>NUCLEOTIDE SEQUENCE</scope>
    <source>
        <strain evidence="26">SS15</strain>
        <tissue evidence="26">Liver</tissue>
    </source>
</reference>
<keyword evidence="5 22" id="KW-0768">Sushi</keyword>
<dbReference type="GO" id="GO:0005615">
    <property type="term" value="C:extracellular space"/>
    <property type="evidence" value="ECO:0007669"/>
    <property type="project" value="TreeGrafter"/>
</dbReference>
<comment type="subcellular location">
    <subcellularLocation>
        <location evidence="2">Secreted</location>
    </subcellularLocation>
</comment>
<evidence type="ECO:0000256" key="19">
    <source>
        <dbReference type="ARBA" id="ARBA00067550"/>
    </source>
</evidence>
<organism evidence="25">
    <name type="scientific">Lamprotornis superbus</name>
    <dbReference type="NCBI Taxonomy" id="245042"/>
    <lineage>
        <taxon>Eukaryota</taxon>
        <taxon>Metazoa</taxon>
        <taxon>Chordata</taxon>
        <taxon>Craniata</taxon>
        <taxon>Vertebrata</taxon>
        <taxon>Euteleostomi</taxon>
        <taxon>Archelosauria</taxon>
        <taxon>Archosauria</taxon>
        <taxon>Dinosauria</taxon>
        <taxon>Saurischia</taxon>
        <taxon>Theropoda</taxon>
        <taxon>Coelurosauria</taxon>
        <taxon>Aves</taxon>
        <taxon>Neognathae</taxon>
        <taxon>Neoaves</taxon>
        <taxon>Telluraves</taxon>
        <taxon>Australaves</taxon>
        <taxon>Passeriformes</taxon>
        <taxon>Sturnidae</taxon>
        <taxon>Lamprotornis</taxon>
    </lineage>
</organism>
<dbReference type="GO" id="GO:0046872">
    <property type="term" value="F:metal ion binding"/>
    <property type="evidence" value="ECO:0007669"/>
    <property type="project" value="UniProtKB-KW"/>
</dbReference>
<dbReference type="OrthoDB" id="536211at2759"/>
<keyword evidence="14 22" id="KW-1015">Disulfide bond</keyword>
<dbReference type="SMART" id="SM00032">
    <property type="entry name" value="CCP"/>
    <property type="match status" value="4"/>
</dbReference>
<comment type="similarity">
    <text evidence="3">Belongs to the peptidase M43B family.</text>
</comment>
<dbReference type="FunFam" id="2.10.70.10:FF:000068">
    <property type="entry name" value="Pappalysin 1"/>
    <property type="match status" value="1"/>
</dbReference>
<dbReference type="Pfam" id="PF00084">
    <property type="entry name" value="Sushi"/>
    <property type="match status" value="2"/>
</dbReference>
<evidence type="ECO:0000256" key="15">
    <source>
        <dbReference type="ARBA" id="ARBA00023180"/>
    </source>
</evidence>
<feature type="compositionally biased region" description="Basic and acidic residues" evidence="23">
    <location>
        <begin position="720"/>
        <end position="732"/>
    </location>
</feature>
<keyword evidence="8" id="KW-0732">Signal</keyword>
<comment type="caution">
    <text evidence="22">Lacks conserved residue(s) required for the propagation of feature annotation.</text>
</comment>
<dbReference type="PANTHER" id="PTHR46130:SF2">
    <property type="entry name" value="PAPPALYSIN-1"/>
    <property type="match status" value="1"/>
</dbReference>
<sequence>MDERSRRARRDTRHSRQLLHTAPGTCATRLARGRRSTAGLEPGHVPRRRQQREVKDEEESLTPSRALYFSGQGDQLRLKADVELPRDAFTLQVWLKAEGGQRSPAVIAGLYDKCSYTSRDRGWVLGINTVSDQGNRDPRYFFSLKTDRARKVTTIAAHRSYLPNQWVHLAATYDGRLMRLYVNGAQVATSGEQVGSIFSLLTLKCKVLMLGGNALNQNYRGYVEHFSLWRTARSQKEILSDMEQAIHRHDMPLPQLVLQDSLLNVKSSWSPMKDGSSPQTKFSYHHGYLLDTSLDPPLCGQTVCDNTDVIASYNKLPRFRRNKTVRYRVVNLYDDKHQNPTVSQQQIEFQHQHLNEAFSRYNITWELEVLEVKNSSLRHRLILANCDISKIGDENCDPECNHTLTGYDGGDCRHVRHTFSSKKKQNGVCDMDCNYERYNFDGGECCNPEITEVTKTCFDPYSPYRKKMLFFFYRAYLDVNELKNILKLDGSTHLNIFFANSSEEELAGVATWPWDKEALMHLGGIVLNPSFYGIPGHTHTMIHEIGHSLGLYHVFRGISEILSCSDPCMETEPSFETGDLCSDTNPAPKHKLCGDPGPGNDTCGFHSFLNTPFSNFMSYADDDCTDSFTPNQVARMHCYLDLVYQSWQPTKKPAPVAIAPQIVARSSSSVTLEWFPPIDGHFFEREVGSACDLCAEGRVLVQYAFSASSPMPCDPSGHWSPREAEGHPDVEQPCKSSVRTWSPNSAVNQHTVPPACPEPQGCYLQLEFRYPLTPESLTVWVTFVSPDWDSSGAVNDIKLLTVSGKNISLGPQNVFCDIPLTIKLDVGQVGEEVYGIQIYTLDEHLEIDAAMLSSVPHSTLCSGCKPIQYKVVRDPPFQSGSPVVISNLSRRFVDTELSDRSTYRYQVVVVSGMEQSEPSPALVYISGSGYCGDGIIQIELGEECDDMNKINGDGCSLFCLQELSFNCIGKSGSEPFTHGPRNYPADTCGFFSLFPLADEPSRCYFHDGDGVCEEFEQMTSIKDCGVYTPKGFLDQWASNVSVSHHSDQQCPGWVVIGQPAATQVCRTKVIDLNDGVSQYAWYPCTANFQYSHMTQTIFWLKAFFSQPMVAAAVLVHLVTDGTYYLDQKQETIGVQLFDTKEQSHDLGVHVLSCRNNPLIIPVIHDLSHPFYHTQAVLISFSSQFVAISGVALRSFHNFDPITISSCQQGQTYSPAEQSCVHYSCEATDCQRLEMENAVLNCTGGTGWDNGAQCNVSCRTGYILHVHRDDELIKSQMESSVTMTCMDGKWNKQVTCEPVDCGVPDQYHVYPATFNCSEGTTFGKKCSFTCRPPALLKGNNSNLTCMEDGLWSFPEALCELMCRAPSIVPNADLQTSRCREDKHKVGSFCKYKCKPGYHVPGSSRKSRKRAFKIQCTQDGTWLPGACVPVTCDPPPSKFHGLYQCSNGFQFNSECRIKCEDDDSQSGRGSNVIHCRKDGTWSGSFHLCREMQGQCALPTQLNSHLKLQCAGGYGIAGTECTTSCLDHSHEPILLRVNETVQDIQHWMNPQRVKSVVCTAGLKWYPHPSLIHCVKGCEVTPFPMSCDLQGECACRDPNAQEHNQKDLRGFNLGVHYIESLRYPGHPTLLLLQPIPGKSQRSFQCGLGIFVGSLFVCHPAY</sequence>
<evidence type="ECO:0000256" key="6">
    <source>
        <dbReference type="ARBA" id="ARBA00022670"/>
    </source>
</evidence>
<feature type="disulfide bond" evidence="22">
    <location>
        <begin position="1430"/>
        <end position="1473"/>
    </location>
</feature>
<feature type="domain" description="Sushi" evidence="24">
    <location>
        <begin position="1227"/>
        <end position="1297"/>
    </location>
</feature>
<dbReference type="EMBL" id="JADDUC020000023">
    <property type="protein sequence ID" value="KAI1232058.1"/>
    <property type="molecule type" value="Genomic_DNA"/>
</dbReference>
<dbReference type="GO" id="GO:0006508">
    <property type="term" value="P:proteolysis"/>
    <property type="evidence" value="ECO:0007669"/>
    <property type="project" value="UniProtKB-KW"/>
</dbReference>
<accession>A0A835NRD1</accession>
<comment type="caution">
    <text evidence="25">The sequence shown here is derived from an EMBL/GenBank/DDBJ whole genome shotgun (WGS) entry which is preliminary data.</text>
</comment>